<organism evidence="5 6">
    <name type="scientific">Cyberlindnera jadinii (strain ATCC 18201 / CBS 1600 / BCRC 20928 / JCM 3617 / NBRC 0987 / NRRL Y-1542)</name>
    <name type="common">Torula yeast</name>
    <name type="synonym">Candida utilis</name>
    <dbReference type="NCBI Taxonomy" id="983966"/>
    <lineage>
        <taxon>Eukaryota</taxon>
        <taxon>Fungi</taxon>
        <taxon>Dikarya</taxon>
        <taxon>Ascomycota</taxon>
        <taxon>Saccharomycotina</taxon>
        <taxon>Saccharomycetes</taxon>
        <taxon>Phaffomycetales</taxon>
        <taxon>Phaffomycetaceae</taxon>
        <taxon>Cyberlindnera</taxon>
    </lineage>
</organism>
<dbReference type="AlphaFoldDB" id="A0A1E4S725"/>
<keyword evidence="3" id="KW-0539">Nucleus</keyword>
<protein>
    <submittedName>
        <fullName evidence="5">Uncharacterized protein</fullName>
    </submittedName>
</protein>
<dbReference type="GeneID" id="30988723"/>
<reference evidence="5 6" key="1">
    <citation type="journal article" date="2016" name="Proc. Natl. Acad. Sci. U.S.A.">
        <title>Comparative genomics of biotechnologically important yeasts.</title>
        <authorList>
            <person name="Riley R."/>
            <person name="Haridas S."/>
            <person name="Wolfe K.H."/>
            <person name="Lopes M.R."/>
            <person name="Hittinger C.T."/>
            <person name="Goeker M."/>
            <person name="Salamov A.A."/>
            <person name="Wisecaver J.H."/>
            <person name="Long T.M."/>
            <person name="Calvey C.H."/>
            <person name="Aerts A.L."/>
            <person name="Barry K.W."/>
            <person name="Choi C."/>
            <person name="Clum A."/>
            <person name="Coughlan A.Y."/>
            <person name="Deshpande S."/>
            <person name="Douglass A.P."/>
            <person name="Hanson S.J."/>
            <person name="Klenk H.-P."/>
            <person name="LaButti K.M."/>
            <person name="Lapidus A."/>
            <person name="Lindquist E.A."/>
            <person name="Lipzen A.M."/>
            <person name="Meier-Kolthoff J.P."/>
            <person name="Ohm R.A."/>
            <person name="Otillar R.P."/>
            <person name="Pangilinan J.L."/>
            <person name="Peng Y."/>
            <person name="Rokas A."/>
            <person name="Rosa C.A."/>
            <person name="Scheuner C."/>
            <person name="Sibirny A.A."/>
            <person name="Slot J.C."/>
            <person name="Stielow J.B."/>
            <person name="Sun H."/>
            <person name="Kurtzman C.P."/>
            <person name="Blackwell M."/>
            <person name="Grigoriev I.V."/>
            <person name="Jeffries T.W."/>
        </authorList>
    </citation>
    <scope>NUCLEOTIDE SEQUENCE [LARGE SCALE GENOMIC DNA]</scope>
    <source>
        <strain evidence="6">ATCC 18201 / CBS 1600 / BCRC 20928 / JCM 3617 / NBRC 0987 / NRRL Y-1542</strain>
    </source>
</reference>
<evidence type="ECO:0000313" key="6">
    <source>
        <dbReference type="Proteomes" id="UP000094389"/>
    </source>
</evidence>
<accession>A0A1E4S725</accession>
<gene>
    <name evidence="5" type="ORF">CYBJADRAFT_166035</name>
</gene>
<dbReference type="EMBL" id="KV453926">
    <property type="protein sequence ID" value="ODV75278.1"/>
    <property type="molecule type" value="Genomic_DNA"/>
</dbReference>
<dbReference type="Gene3D" id="1.20.890.10">
    <property type="entry name" value="cAMP-dependent protein kinase regulatory subunit, dimerization-anchoring domain"/>
    <property type="match status" value="1"/>
</dbReference>
<dbReference type="CDD" id="cd22965">
    <property type="entry name" value="DD_DPY30_SDC1"/>
    <property type="match status" value="1"/>
</dbReference>
<name>A0A1E4S725_CYBJN</name>
<dbReference type="Proteomes" id="UP000094389">
    <property type="component" value="Unassembled WGS sequence"/>
</dbReference>
<dbReference type="Pfam" id="PF05186">
    <property type="entry name" value="Dpy-30"/>
    <property type="match status" value="1"/>
</dbReference>
<dbReference type="InterPro" id="IPR007858">
    <property type="entry name" value="Dpy-30_motif"/>
</dbReference>
<evidence type="ECO:0000256" key="1">
    <source>
        <dbReference type="ARBA" id="ARBA00004123"/>
    </source>
</evidence>
<dbReference type="OrthoDB" id="417678at2759"/>
<proteinExistence type="inferred from homology"/>
<sequence length="83" mass="9195">MESTEPEETTPGPTARSHRDYTIPQGADLNAGAPTRQWINENVTPTLLEGMRMLVREKPQDPLRVLGEYLISKSGEKSESNGN</sequence>
<comment type="subcellular location">
    <subcellularLocation>
        <location evidence="1">Nucleus</location>
    </subcellularLocation>
</comment>
<evidence type="ECO:0000313" key="5">
    <source>
        <dbReference type="EMBL" id="ODV75278.1"/>
    </source>
</evidence>
<evidence type="ECO:0000256" key="4">
    <source>
        <dbReference type="SAM" id="MobiDB-lite"/>
    </source>
</evidence>
<dbReference type="InterPro" id="IPR049629">
    <property type="entry name" value="DPY30_SDC1_DD"/>
</dbReference>
<dbReference type="RefSeq" id="XP_020072317.1">
    <property type="nucleotide sequence ID" value="XM_020214327.1"/>
</dbReference>
<keyword evidence="6" id="KW-1185">Reference proteome</keyword>
<feature type="region of interest" description="Disordered" evidence="4">
    <location>
        <begin position="1"/>
        <end position="34"/>
    </location>
</feature>
<evidence type="ECO:0000256" key="3">
    <source>
        <dbReference type="ARBA" id="ARBA00023242"/>
    </source>
</evidence>
<dbReference type="GO" id="GO:0005634">
    <property type="term" value="C:nucleus"/>
    <property type="evidence" value="ECO:0007669"/>
    <property type="project" value="UniProtKB-SubCell"/>
</dbReference>
<evidence type="ECO:0000256" key="2">
    <source>
        <dbReference type="ARBA" id="ARBA00010849"/>
    </source>
</evidence>
<dbReference type="STRING" id="983966.A0A1E4S725"/>
<comment type="similarity">
    <text evidence="2">Belongs to the dpy-30 family.</text>
</comment>